<dbReference type="InterPro" id="IPR029058">
    <property type="entry name" value="AB_hydrolase_fold"/>
</dbReference>
<sequence length="366" mass="39499">MASSAKVGRLGNPETTLGTDPRLHVNLLQPLTALGLDVETYVPPEITPDLPLEHLATFARAVEVGLEGVYSSVDYSVPLPGDPNASRKLTTSEEVITGSDGNQIKLTFYRPTDAEGPLPAILYIHGGGMAILHTDIPICTTWAQALARSGMVAVLVDYRNALGPDGIVPFPAGLNDCADATRWVDAHREKLGISKIALQGESGGGNLVIATALKAKQEGWIQAIDGVCANVPFISGAYDEPVKWMLQELPSLVECDGYILANKSLRIFAKLYDPTGENAKNHLAWPYWATEEELKGLPPHLITTSELDPLKDEGNAFARRLLRAGVPTVAKMNIGMIHAGEIVFRNNVPDVFLEYVSSVKGFIDRL</sequence>
<proteinExistence type="predicted"/>
<dbReference type="InterPro" id="IPR050300">
    <property type="entry name" value="GDXG_lipolytic_enzyme"/>
</dbReference>
<keyword evidence="1" id="KW-0378">Hydrolase</keyword>
<protein>
    <submittedName>
        <fullName evidence="3">Carboxylesterase NlhH</fullName>
    </submittedName>
</protein>
<feature type="domain" description="Alpha/beta hydrolase fold-3" evidence="2">
    <location>
        <begin position="121"/>
        <end position="339"/>
    </location>
</feature>
<evidence type="ECO:0000313" key="4">
    <source>
        <dbReference type="Proteomes" id="UP001338125"/>
    </source>
</evidence>
<dbReference type="PANTHER" id="PTHR48081:SF8">
    <property type="entry name" value="ALPHA_BETA HYDROLASE FOLD-3 DOMAIN-CONTAINING PROTEIN-RELATED"/>
    <property type="match status" value="1"/>
</dbReference>
<evidence type="ECO:0000313" key="3">
    <source>
        <dbReference type="EMBL" id="KAK5988199.1"/>
    </source>
</evidence>
<gene>
    <name evidence="3" type="ORF">PT974_12339</name>
</gene>
<keyword evidence="4" id="KW-1185">Reference proteome</keyword>
<evidence type="ECO:0000256" key="1">
    <source>
        <dbReference type="ARBA" id="ARBA00022801"/>
    </source>
</evidence>
<organism evidence="3 4">
    <name type="scientific">Cladobotryum mycophilum</name>
    <dbReference type="NCBI Taxonomy" id="491253"/>
    <lineage>
        <taxon>Eukaryota</taxon>
        <taxon>Fungi</taxon>
        <taxon>Dikarya</taxon>
        <taxon>Ascomycota</taxon>
        <taxon>Pezizomycotina</taxon>
        <taxon>Sordariomycetes</taxon>
        <taxon>Hypocreomycetidae</taxon>
        <taxon>Hypocreales</taxon>
        <taxon>Hypocreaceae</taxon>
        <taxon>Cladobotryum</taxon>
    </lineage>
</organism>
<evidence type="ECO:0000259" key="2">
    <source>
        <dbReference type="Pfam" id="PF07859"/>
    </source>
</evidence>
<dbReference type="Pfam" id="PF07859">
    <property type="entry name" value="Abhydrolase_3"/>
    <property type="match status" value="1"/>
</dbReference>
<dbReference type="EMBL" id="JAVFKD010000016">
    <property type="protein sequence ID" value="KAK5988199.1"/>
    <property type="molecule type" value="Genomic_DNA"/>
</dbReference>
<dbReference type="Proteomes" id="UP001338125">
    <property type="component" value="Unassembled WGS sequence"/>
</dbReference>
<dbReference type="InterPro" id="IPR013094">
    <property type="entry name" value="AB_hydrolase_3"/>
</dbReference>
<accession>A0ABR0S7Q2</accession>
<dbReference type="PANTHER" id="PTHR48081">
    <property type="entry name" value="AB HYDROLASE SUPERFAMILY PROTEIN C4A8.06C"/>
    <property type="match status" value="1"/>
</dbReference>
<reference evidence="3 4" key="1">
    <citation type="submission" date="2024-01" db="EMBL/GenBank/DDBJ databases">
        <title>Complete genome of Cladobotryum mycophilum ATHUM6906.</title>
        <authorList>
            <person name="Christinaki A.C."/>
            <person name="Myridakis A.I."/>
            <person name="Kouvelis V.N."/>
        </authorList>
    </citation>
    <scope>NUCLEOTIDE SEQUENCE [LARGE SCALE GENOMIC DNA]</scope>
    <source>
        <strain evidence="3 4">ATHUM6906</strain>
    </source>
</reference>
<name>A0ABR0S7Q2_9HYPO</name>
<comment type="caution">
    <text evidence="3">The sequence shown here is derived from an EMBL/GenBank/DDBJ whole genome shotgun (WGS) entry which is preliminary data.</text>
</comment>
<dbReference type="SUPFAM" id="SSF53474">
    <property type="entry name" value="alpha/beta-Hydrolases"/>
    <property type="match status" value="1"/>
</dbReference>
<dbReference type="Gene3D" id="3.40.50.1820">
    <property type="entry name" value="alpha/beta hydrolase"/>
    <property type="match status" value="1"/>
</dbReference>